<protein>
    <submittedName>
        <fullName evidence="1">Uncharacterized protein</fullName>
    </submittedName>
</protein>
<evidence type="ECO:0000313" key="2">
    <source>
        <dbReference type="Proteomes" id="UP000186015"/>
    </source>
</evidence>
<gene>
    <name evidence="1" type="ORF">SAMN05216469_10123</name>
</gene>
<organism evidence="1 2">
    <name type="scientific">Ruminococcus albus</name>
    <dbReference type="NCBI Taxonomy" id="1264"/>
    <lineage>
        <taxon>Bacteria</taxon>
        <taxon>Bacillati</taxon>
        <taxon>Bacillota</taxon>
        <taxon>Clostridia</taxon>
        <taxon>Eubacteriales</taxon>
        <taxon>Oscillospiraceae</taxon>
        <taxon>Ruminococcus</taxon>
    </lineage>
</organism>
<dbReference type="OrthoDB" id="164847at2"/>
<accession>A0A1H7F4G8</accession>
<dbReference type="AlphaFoldDB" id="A0A1H7F4G8"/>
<proteinExistence type="predicted"/>
<name>A0A1H7F4G8_RUMAL</name>
<dbReference type="RefSeq" id="WP_074827843.1">
    <property type="nucleotide sequence ID" value="NZ_FOAT01000001.1"/>
</dbReference>
<dbReference type="Proteomes" id="UP000186015">
    <property type="component" value="Unassembled WGS sequence"/>
</dbReference>
<dbReference type="Gene3D" id="6.20.120.50">
    <property type="match status" value="1"/>
</dbReference>
<evidence type="ECO:0000313" key="1">
    <source>
        <dbReference type="EMBL" id="SEK19192.1"/>
    </source>
</evidence>
<dbReference type="Pfam" id="PF11213">
    <property type="entry name" value="DUF3006"/>
    <property type="match status" value="1"/>
</dbReference>
<reference evidence="1 2" key="1">
    <citation type="submission" date="2016-10" db="EMBL/GenBank/DDBJ databases">
        <authorList>
            <person name="de Groot N.N."/>
        </authorList>
    </citation>
    <scope>NUCLEOTIDE SEQUENCE [LARGE SCALE GENOMIC DNA]</scope>
    <source>
        <strain evidence="1 2">KH2T6</strain>
    </source>
</reference>
<sequence>MRFAVDRIEGEFAVCEDSEGATINIDLKKLPPDVKSGDILVFRDGRFLNDKTAMSERRAEISALQEKLLGKSTD</sequence>
<dbReference type="InterPro" id="IPR021377">
    <property type="entry name" value="DUF3006"/>
</dbReference>
<dbReference type="EMBL" id="FOAT01000001">
    <property type="protein sequence ID" value="SEK19192.1"/>
    <property type="molecule type" value="Genomic_DNA"/>
</dbReference>